<dbReference type="SUPFAM" id="SSF109604">
    <property type="entry name" value="HD-domain/PDEase-like"/>
    <property type="match status" value="1"/>
</dbReference>
<evidence type="ECO:0008006" key="3">
    <source>
        <dbReference type="Google" id="ProtNLM"/>
    </source>
</evidence>
<evidence type="ECO:0000313" key="2">
    <source>
        <dbReference type="Proteomes" id="UP000449846"/>
    </source>
</evidence>
<dbReference type="Gene3D" id="1.10.3210.10">
    <property type="entry name" value="Hypothetical protein af1432"/>
    <property type="match status" value="1"/>
</dbReference>
<dbReference type="RefSeq" id="WP_155042052.1">
    <property type="nucleotide sequence ID" value="NZ_WMIG01000026.1"/>
</dbReference>
<gene>
    <name evidence="1" type="ORF">GL300_23150</name>
</gene>
<evidence type="ECO:0000313" key="1">
    <source>
        <dbReference type="EMBL" id="MTH62099.1"/>
    </source>
</evidence>
<dbReference type="OrthoDB" id="1099791at2"/>
<reference evidence="1 2" key="1">
    <citation type="submission" date="2019-11" db="EMBL/GenBank/DDBJ databases">
        <authorList>
            <person name="Dong K."/>
        </authorList>
    </citation>
    <scope>NUCLEOTIDE SEQUENCE [LARGE SCALE GENOMIC DNA]</scope>
    <source>
        <strain evidence="1 2">NBRC 112902</strain>
    </source>
</reference>
<organism evidence="1 2">
    <name type="scientific">Paracoccus litorisediminis</name>
    <dbReference type="NCBI Taxonomy" id="2006130"/>
    <lineage>
        <taxon>Bacteria</taxon>
        <taxon>Pseudomonadati</taxon>
        <taxon>Pseudomonadota</taxon>
        <taxon>Alphaproteobacteria</taxon>
        <taxon>Rhodobacterales</taxon>
        <taxon>Paracoccaceae</taxon>
        <taxon>Paracoccus</taxon>
    </lineage>
</organism>
<comment type="caution">
    <text evidence="1">The sequence shown here is derived from an EMBL/GenBank/DDBJ whole genome shotgun (WGS) entry which is preliminary data.</text>
</comment>
<dbReference type="Proteomes" id="UP000449846">
    <property type="component" value="Unassembled WGS sequence"/>
</dbReference>
<sequence length="188" mass="20651">MDMTSRTMLLGSIMVEDIANPRPEDVDLQFMAYRLGTIVRFSGHPAALTVEEHQRLCRHLAKRLCYSEAVIEWAGLHDAHEYATGDLATPLQRGIDAKSLHSVQRAWDAAICGAMGIAFPTPATRIEVGVIDRLALVLEWQWALGRDPQELGVTGSLLTASQARDLFDGGVPAARRDELRHGRILLGG</sequence>
<name>A0A844HSG2_9RHOB</name>
<accession>A0A844HSG2</accession>
<dbReference type="EMBL" id="WMIG01000026">
    <property type="protein sequence ID" value="MTH62099.1"/>
    <property type="molecule type" value="Genomic_DNA"/>
</dbReference>
<keyword evidence="2" id="KW-1185">Reference proteome</keyword>
<protein>
    <recommendedName>
        <fullName evidence="3">HD domain-containing protein</fullName>
    </recommendedName>
</protein>
<proteinExistence type="predicted"/>
<dbReference type="AlphaFoldDB" id="A0A844HSG2"/>